<feature type="active site" description="Tele-phosphohistidine intermediate" evidence="1">
    <location>
        <position position="14"/>
    </location>
</feature>
<dbReference type="InterPro" id="IPR013078">
    <property type="entry name" value="His_Pase_superF_clade-1"/>
</dbReference>
<dbReference type="InterPro" id="IPR050275">
    <property type="entry name" value="PGM_Phosphatase"/>
</dbReference>
<feature type="active site" description="Proton donor/acceptor" evidence="1">
    <location>
        <position position="98"/>
    </location>
</feature>
<dbReference type="CDD" id="cd07067">
    <property type="entry name" value="HP_PGM_like"/>
    <property type="match status" value="1"/>
</dbReference>
<name>A0A149RMV5_9PROT</name>
<evidence type="ECO:0000313" key="4">
    <source>
        <dbReference type="Proteomes" id="UP000075526"/>
    </source>
</evidence>
<evidence type="ECO:0000256" key="1">
    <source>
        <dbReference type="PIRSR" id="PIRSR613078-1"/>
    </source>
</evidence>
<proteinExistence type="predicted"/>
<dbReference type="RefSeq" id="WP_061508366.1">
    <property type="nucleotide sequence ID" value="NZ_LHZF01000166.1"/>
</dbReference>
<accession>A0A149RMV5</accession>
<dbReference type="SUPFAM" id="SSF53254">
    <property type="entry name" value="Phosphoglycerate mutase-like"/>
    <property type="match status" value="1"/>
</dbReference>
<dbReference type="InterPro" id="IPR029033">
    <property type="entry name" value="His_PPase_superfam"/>
</dbReference>
<dbReference type="Gene3D" id="3.40.50.1240">
    <property type="entry name" value="Phosphoglycerate mutase-like"/>
    <property type="match status" value="1"/>
</dbReference>
<dbReference type="PATRIC" id="fig|178901.13.peg.1919"/>
<protein>
    <submittedName>
        <fullName evidence="3">Phosphoglycerate mutase</fullName>
    </submittedName>
</protein>
<dbReference type="EMBL" id="LHZF01000166">
    <property type="protein sequence ID" value="KXV15294.1"/>
    <property type="molecule type" value="Genomic_DNA"/>
</dbReference>
<reference evidence="3 4" key="1">
    <citation type="submission" date="2015-06" db="EMBL/GenBank/DDBJ databases">
        <title>Improved classification and identification of acetic acid bacteria using matrix-assisted laser desorption/ionization time-of-flight mass spectrometry; Gluconobacter nephelii and Gluconobacter uchimurae are later heterotypic synonyms of Gluconobacter japonicus and Gluconobacter oxydans, respectively.</title>
        <authorList>
            <person name="Li L."/>
            <person name="Cleenwerck I."/>
            <person name="De Vuyst L."/>
            <person name="Vandamme P."/>
        </authorList>
    </citation>
    <scope>NUCLEOTIDE SEQUENCE [LARGE SCALE GENOMIC DNA]</scope>
    <source>
        <strain evidence="3 4">LMG 1552</strain>
    </source>
</reference>
<organism evidence="3 4">
    <name type="scientific">Acetobacter malorum</name>
    <dbReference type="NCBI Taxonomy" id="178901"/>
    <lineage>
        <taxon>Bacteria</taxon>
        <taxon>Pseudomonadati</taxon>
        <taxon>Pseudomonadota</taxon>
        <taxon>Alphaproteobacteria</taxon>
        <taxon>Acetobacterales</taxon>
        <taxon>Acetobacteraceae</taxon>
        <taxon>Acetobacter</taxon>
    </lineage>
</organism>
<feature type="binding site" evidence="2">
    <location>
        <position position="68"/>
    </location>
    <ligand>
        <name>substrate</name>
    </ligand>
</feature>
<comment type="caution">
    <text evidence="3">The sequence shown here is derived from an EMBL/GenBank/DDBJ whole genome shotgun (WGS) entry which is preliminary data.</text>
</comment>
<feature type="binding site" evidence="2">
    <location>
        <begin position="13"/>
        <end position="20"/>
    </location>
    <ligand>
        <name>substrate</name>
    </ligand>
</feature>
<dbReference type="SMART" id="SM00855">
    <property type="entry name" value="PGAM"/>
    <property type="match status" value="1"/>
</dbReference>
<dbReference type="PANTHER" id="PTHR48100:SF59">
    <property type="entry name" value="ADENOSYLCOBALAMIN_ALPHA-RIBAZOLE PHOSPHATASE"/>
    <property type="match status" value="1"/>
</dbReference>
<gene>
    <name evidence="3" type="ORF">AD933_09055</name>
</gene>
<dbReference type="Pfam" id="PF00300">
    <property type="entry name" value="His_Phos_1"/>
    <property type="match status" value="1"/>
</dbReference>
<dbReference type="Proteomes" id="UP000075526">
    <property type="component" value="Unassembled WGS sequence"/>
</dbReference>
<sequence>MTQLHPRSYWYLRHGQTDWNREGLSQGRTNVPLNATGIAQADAVAKLFQDGIQTHAPITHIVSSPLDRALKTATIVQQGLVAEGCAPLPLTTDIGLEEVCFGEQEGQPMGDWYDSWIAGDYTPKGAEPFADLRARAVAAVNRATEAGGIPLIVAHGALFRALRSAMSLPANVRLPNATPLWIQPPEELTGPAVWQLTVMAD</sequence>
<dbReference type="GO" id="GO:0016791">
    <property type="term" value="F:phosphatase activity"/>
    <property type="evidence" value="ECO:0007669"/>
    <property type="project" value="TreeGrafter"/>
</dbReference>
<evidence type="ECO:0000313" key="3">
    <source>
        <dbReference type="EMBL" id="KXV15294.1"/>
    </source>
</evidence>
<dbReference type="GO" id="GO:0005737">
    <property type="term" value="C:cytoplasm"/>
    <property type="evidence" value="ECO:0007669"/>
    <property type="project" value="TreeGrafter"/>
</dbReference>
<dbReference type="AlphaFoldDB" id="A0A149RMV5"/>
<dbReference type="PANTHER" id="PTHR48100">
    <property type="entry name" value="BROAD-SPECIFICITY PHOSPHATASE YOR283W-RELATED"/>
    <property type="match status" value="1"/>
</dbReference>
<evidence type="ECO:0000256" key="2">
    <source>
        <dbReference type="PIRSR" id="PIRSR613078-2"/>
    </source>
</evidence>